<feature type="compositionally biased region" description="Polar residues" evidence="1">
    <location>
        <begin position="506"/>
        <end position="520"/>
    </location>
</feature>
<sequence>MALSKPSLRSILLGVLAAVPIASAHSWIEQMLVIAPNGTLAGVPGFARGNVMRQPNMSPDDAMVNLIPPNGRANSVLPTDLMCRSSQTSQNQTDGSPRLQAVPGSAVALRYQENGHVTLPQNQPGKPNNRGTVYVYGTTDPSPDDAFLAIHRVWTPDGKGGDGRGVLLATQNFDDGQCYQINGSPLSQQRQVTYAHTADQLMGGDLWCQTDIQIPSDAPTGKPYTLYWVWDWPTLPGGDPNLPNGKQEIYTTCMDVDIVDNVGIEPYSKGQANYVSGQGYDMAAASSQFMEVTNPTAVTGMTLPFTNVPTPSSMAVVPTSIARQPLTHNRTGSTIPFGASATGPVPGGASEASVSAATAVTTGIPDFLTVHTGSTAGPGLETQTFSAVPMAATDTPGAPVPTGNSGSGQGFGGGRGGGGNGFGGKGNGNGNGQFQVATETEWESVTQTVLQTVYMTKYTKRDQGESYAFPTAQPSSPTSSLDHGSGHGEMRFAPQRFNATGRGSGSAETPFQPFNANIPTTGRPGFGGGQRPSFAPGESHSVFRWDHPCNDNFNHTTDVDPGNSNQTKCNGTSGYRNHHNGSHPGLPFRPHHNLSATTTAPIDGPPTTVGPLLTLPNGVVLTMPTPGGSIMTMPDGNIMTMPVFETAAASSTTTFSASAVPDSSPDPDGPATTTTTKVVVVTTVTEVVTASPAPNTIDSSSLNGPDTLPGSTSTSTSLSVSTSTTSLDVVTGVSVIPIPPTTLPSSTFTSSSSSSTVIGSDELTDVVPVPEPTAATAVVPASTAHAAFKLRARNPFVWIWGSNPATATQVEATPTSSSS</sequence>
<gene>
    <name evidence="4" type="ORF">H2204_010899</name>
</gene>
<feature type="chain" id="PRO_5041452394" description="DUF7492 domain-containing protein" evidence="2">
    <location>
        <begin position="25"/>
        <end position="819"/>
    </location>
</feature>
<feature type="region of interest" description="Disordered" evidence="1">
    <location>
        <begin position="655"/>
        <end position="674"/>
    </location>
</feature>
<protein>
    <recommendedName>
        <fullName evidence="3">DUF7492 domain-containing protein</fullName>
    </recommendedName>
</protein>
<dbReference type="Proteomes" id="UP001172681">
    <property type="component" value="Unassembled WGS sequence"/>
</dbReference>
<feature type="domain" description="DUF7492" evidence="3">
    <location>
        <begin position="22"/>
        <end position="285"/>
    </location>
</feature>
<feature type="region of interest" description="Disordered" evidence="1">
    <location>
        <begin position="466"/>
        <end position="530"/>
    </location>
</feature>
<dbReference type="AlphaFoldDB" id="A0AA38XVG0"/>
<organism evidence="4 5">
    <name type="scientific">Knufia peltigerae</name>
    <dbReference type="NCBI Taxonomy" id="1002370"/>
    <lineage>
        <taxon>Eukaryota</taxon>
        <taxon>Fungi</taxon>
        <taxon>Dikarya</taxon>
        <taxon>Ascomycota</taxon>
        <taxon>Pezizomycotina</taxon>
        <taxon>Eurotiomycetes</taxon>
        <taxon>Chaetothyriomycetidae</taxon>
        <taxon>Chaetothyriales</taxon>
        <taxon>Trichomeriaceae</taxon>
        <taxon>Knufia</taxon>
    </lineage>
</organism>
<dbReference type="InterPro" id="IPR055915">
    <property type="entry name" value="DUF7492"/>
</dbReference>
<feature type="compositionally biased region" description="Polar residues" evidence="1">
    <location>
        <begin position="472"/>
        <end position="482"/>
    </location>
</feature>
<comment type="caution">
    <text evidence="4">The sequence shown here is derived from an EMBL/GenBank/DDBJ whole genome shotgun (WGS) entry which is preliminary data.</text>
</comment>
<keyword evidence="5" id="KW-1185">Reference proteome</keyword>
<dbReference type="EMBL" id="JAPDRN010000095">
    <property type="protein sequence ID" value="KAJ9624343.1"/>
    <property type="molecule type" value="Genomic_DNA"/>
</dbReference>
<feature type="region of interest" description="Disordered" evidence="1">
    <location>
        <begin position="396"/>
        <end position="433"/>
    </location>
</feature>
<evidence type="ECO:0000259" key="3">
    <source>
        <dbReference type="Pfam" id="PF24320"/>
    </source>
</evidence>
<keyword evidence="2" id="KW-0732">Signal</keyword>
<evidence type="ECO:0000256" key="2">
    <source>
        <dbReference type="SAM" id="SignalP"/>
    </source>
</evidence>
<accession>A0AA38XVG0</accession>
<feature type="compositionally biased region" description="Gly residues" evidence="1">
    <location>
        <begin position="405"/>
        <end position="431"/>
    </location>
</feature>
<evidence type="ECO:0000313" key="4">
    <source>
        <dbReference type="EMBL" id="KAJ9624343.1"/>
    </source>
</evidence>
<evidence type="ECO:0000256" key="1">
    <source>
        <dbReference type="SAM" id="MobiDB-lite"/>
    </source>
</evidence>
<feature type="compositionally biased region" description="Low complexity" evidence="1">
    <location>
        <begin position="704"/>
        <end position="723"/>
    </location>
</feature>
<evidence type="ECO:0000313" key="5">
    <source>
        <dbReference type="Proteomes" id="UP001172681"/>
    </source>
</evidence>
<feature type="region of interest" description="Disordered" evidence="1">
    <location>
        <begin position="692"/>
        <end position="723"/>
    </location>
</feature>
<feature type="signal peptide" evidence="2">
    <location>
        <begin position="1"/>
        <end position="24"/>
    </location>
</feature>
<name>A0AA38XVG0_9EURO</name>
<proteinExistence type="predicted"/>
<reference evidence="4" key="1">
    <citation type="submission" date="2022-10" db="EMBL/GenBank/DDBJ databases">
        <title>Culturing micro-colonial fungi from biological soil crusts in the Mojave desert and describing Neophaeococcomyces mojavensis, and introducing the new genera and species Taxawa tesnikishii.</title>
        <authorList>
            <person name="Kurbessoian T."/>
            <person name="Stajich J.E."/>
        </authorList>
    </citation>
    <scope>NUCLEOTIDE SEQUENCE</scope>
    <source>
        <strain evidence="4">TK_35</strain>
    </source>
</reference>
<dbReference type="Pfam" id="PF24320">
    <property type="entry name" value="DUF7492"/>
    <property type="match status" value="1"/>
</dbReference>